<gene>
    <name evidence="2" type="ORF">VAMP_273n82</name>
</gene>
<keyword evidence="3" id="KW-1185">Reference proteome</keyword>
<sequence length="494" mass="57795">MYQKLIENMKELKNLGNMQAILIWDMETYMPKLASNDRGEVLASLAKIEHEKLIDENLFSLIKDLKKDKNLDKKQSQNVNIIYNDIQKIRKLPSKLVQDIAIQEARTSSAWKKARDEENFDIFAEEFEKFLKLRKEQAEYIGYENNIYDFFIDKFDPGTKTNDIENIFSQLKPKLLKLISKLSNSNYTKQIDNIKFDSQKLFELCKELLKQIGYNFDNGRLDISTHPFTIPLSANDVRITTRTKAGSITDSVMSTIHEMGHAICELGTNKNDIGLPSGEIRSLAIHESQSMIWELYIAKNPVFWNTFFPLLKKFFPNELSNINQNDFIKELHYVKPSLIRTSADQLTYHIHIIIRYEIERLLLDNKIKVKDMPQIWNKKYKEYLGLEAKNLKEGVLQDIHWSQAEFGYFPTYSLGNMYASWIYQNLDKDLGGVDKYIENKDFDTIIGWLNKNIHQKGSLESSLNIINSLSKDNFDIDFYISFMENKYKSLDLIN</sequence>
<dbReference type="GO" id="GO:0004180">
    <property type="term" value="F:carboxypeptidase activity"/>
    <property type="evidence" value="ECO:0007669"/>
    <property type="project" value="UniProtKB-KW"/>
</dbReference>
<organism evidence="2 3">
    <name type="scientific">Candidatus Vampirococcus lugosii</name>
    <dbReference type="NCBI Taxonomy" id="2789015"/>
    <lineage>
        <taxon>Bacteria</taxon>
        <taxon>Candidatus Absconditibacteriota</taxon>
        <taxon>Vampirococcus</taxon>
    </lineage>
</organism>
<dbReference type="PANTHER" id="PTHR34217">
    <property type="entry name" value="METAL-DEPENDENT CARBOXYPEPTIDASE"/>
    <property type="match status" value="1"/>
</dbReference>
<dbReference type="Proteomes" id="UP000680365">
    <property type="component" value="Unassembled WGS sequence"/>
</dbReference>
<dbReference type="Pfam" id="PF02074">
    <property type="entry name" value="Peptidase_M32"/>
    <property type="match status" value="1"/>
</dbReference>
<dbReference type="Gene3D" id="1.10.1370.30">
    <property type="match status" value="1"/>
</dbReference>
<proteinExistence type="inferred from homology"/>
<comment type="catalytic activity">
    <reaction evidence="1">
        <text>Release of a C-terminal amino acid with broad specificity, except for -Pro.</text>
        <dbReference type="EC" id="3.4.17.19"/>
    </reaction>
</comment>
<evidence type="ECO:0000313" key="3">
    <source>
        <dbReference type="Proteomes" id="UP000680365"/>
    </source>
</evidence>
<dbReference type="EC" id="3.4.17.19" evidence="1"/>
<comment type="similarity">
    <text evidence="1">Belongs to the peptidase M32 family.</text>
</comment>
<keyword evidence="1" id="KW-0479">Metal-binding</keyword>
<keyword evidence="1 2" id="KW-0121">Carboxypeptidase</keyword>
<evidence type="ECO:0000313" key="2">
    <source>
        <dbReference type="EMBL" id="MBS8122301.1"/>
    </source>
</evidence>
<keyword evidence="1 2" id="KW-0378">Hydrolase</keyword>
<dbReference type="PANTHER" id="PTHR34217:SF1">
    <property type="entry name" value="CARBOXYPEPTIDASE 1"/>
    <property type="match status" value="1"/>
</dbReference>
<protein>
    <recommendedName>
        <fullName evidence="1">Metal-dependent carboxypeptidase</fullName>
        <ecNumber evidence="1">3.4.17.19</ecNumber>
    </recommendedName>
</protein>
<dbReference type="PROSITE" id="PS52034">
    <property type="entry name" value="PEPTIDASE_M32"/>
    <property type="match status" value="1"/>
</dbReference>
<dbReference type="PRINTS" id="PR00998">
    <property type="entry name" value="CRBOXYPTASET"/>
</dbReference>
<comment type="function">
    <text evidence="1">Broad specificity carboxypetidase that releases amino acids sequentially from the C-terminus, including neutral, aromatic, polar and basic residues.</text>
</comment>
<dbReference type="PIRSF" id="PIRSF006615">
    <property type="entry name" value="Zn_crbxpep_Taq"/>
    <property type="match status" value="1"/>
</dbReference>
<dbReference type="SUPFAM" id="SSF55486">
    <property type="entry name" value="Metalloproteases ('zincins'), catalytic domain"/>
    <property type="match status" value="1"/>
</dbReference>
<dbReference type="InterPro" id="IPR001333">
    <property type="entry name" value="Peptidase_M32_Taq"/>
</dbReference>
<name>A0ABS5QNV8_9BACT</name>
<accession>A0ABS5QNV8</accession>
<reference evidence="2 3" key="1">
    <citation type="journal article" date="2021" name="Nat. Commun.">
        <title>Reductive evolution and unique predatory mode in the CPR bacterium Vampirococcus lugosii.</title>
        <authorList>
            <person name="Moreira D."/>
            <person name="Zivanovic Y."/>
            <person name="Lopez-Archilla A.I."/>
            <person name="Iniesto M."/>
            <person name="Lopez-Garcia P."/>
        </authorList>
    </citation>
    <scope>NUCLEOTIDE SEQUENCE [LARGE SCALE GENOMIC DNA]</scope>
    <source>
        <strain evidence="2">Chiprana</strain>
    </source>
</reference>
<comment type="caution">
    <text evidence="2">The sequence shown here is derived from an EMBL/GenBank/DDBJ whole genome shotgun (WGS) entry which is preliminary data.</text>
</comment>
<keyword evidence="1" id="KW-0482">Metalloprotease</keyword>
<dbReference type="EMBL" id="JAEDAM010000068">
    <property type="protein sequence ID" value="MBS8122301.1"/>
    <property type="molecule type" value="Genomic_DNA"/>
</dbReference>
<dbReference type="CDD" id="cd06460">
    <property type="entry name" value="M32_Taq"/>
    <property type="match status" value="1"/>
</dbReference>
<keyword evidence="1" id="KW-0645">Protease</keyword>
<dbReference type="RefSeq" id="WP_213349736.1">
    <property type="nucleotide sequence ID" value="NZ_JAEDAM010000068.1"/>
</dbReference>
<evidence type="ECO:0000256" key="1">
    <source>
        <dbReference type="PIRNR" id="PIRNR006615"/>
    </source>
</evidence>